<dbReference type="EMBL" id="BAAANQ010000006">
    <property type="protein sequence ID" value="GAA2055768.1"/>
    <property type="molecule type" value="Genomic_DNA"/>
</dbReference>
<reference evidence="2" key="1">
    <citation type="journal article" date="2019" name="Int. J. Syst. Evol. Microbiol.">
        <title>The Global Catalogue of Microorganisms (GCM) 10K type strain sequencing project: providing services to taxonomists for standard genome sequencing and annotation.</title>
        <authorList>
            <consortium name="The Broad Institute Genomics Platform"/>
            <consortium name="The Broad Institute Genome Sequencing Center for Infectious Disease"/>
            <person name="Wu L."/>
            <person name="Ma J."/>
        </authorList>
    </citation>
    <scope>NUCLEOTIDE SEQUENCE [LARGE SCALE GENOMIC DNA]</scope>
    <source>
        <strain evidence="2">JCM 14549</strain>
    </source>
</reference>
<gene>
    <name evidence="1" type="ORF">GCM10009757_32990</name>
</gene>
<comment type="caution">
    <text evidence="1">The sequence shown here is derived from an EMBL/GenBank/DDBJ whole genome shotgun (WGS) entry which is preliminary data.</text>
</comment>
<dbReference type="RefSeq" id="WP_346070884.1">
    <property type="nucleotide sequence ID" value="NZ_BAAANQ010000006.1"/>
</dbReference>
<dbReference type="Proteomes" id="UP001403094">
    <property type="component" value="Unassembled WGS sequence"/>
</dbReference>
<proteinExistence type="predicted"/>
<keyword evidence="2" id="KW-1185">Reference proteome</keyword>
<sequence>MTKRVETVQVERSGFSITVPDGWWEFEIRPETRDNAIRRLMDERVRARPDMAEHRGVMERFLRREAAKAWDAGAAYIGCMAQTFAGDDVPVTATLTVTLLSPVGEDGAPLPVDPGAVAGRLTEVRPRKAGDPWRTVSVTEIAGVGRVARTKGVEDIRHPQDRRTMRVAMMQTFVPVPGSGQVALISGTTRNLELADSFFDVFDAVTSTFRFI</sequence>
<organism evidence="1 2">
    <name type="scientific">Streptomyces cheonanensis</name>
    <dbReference type="NCBI Taxonomy" id="312720"/>
    <lineage>
        <taxon>Bacteria</taxon>
        <taxon>Bacillati</taxon>
        <taxon>Actinomycetota</taxon>
        <taxon>Actinomycetes</taxon>
        <taxon>Kitasatosporales</taxon>
        <taxon>Streptomycetaceae</taxon>
        <taxon>Streptomyces</taxon>
    </lineage>
</organism>
<evidence type="ECO:0000313" key="2">
    <source>
        <dbReference type="Proteomes" id="UP001403094"/>
    </source>
</evidence>
<evidence type="ECO:0000313" key="1">
    <source>
        <dbReference type="EMBL" id="GAA2055768.1"/>
    </source>
</evidence>
<name>A0ABP5GXT6_9ACTN</name>
<protein>
    <submittedName>
        <fullName evidence="1">Uncharacterized protein</fullName>
    </submittedName>
</protein>
<accession>A0ABP5GXT6</accession>